<keyword evidence="8" id="KW-1185">Reference proteome</keyword>
<dbReference type="OrthoDB" id="6020543at2759"/>
<feature type="region of interest" description="Disordered" evidence="3">
    <location>
        <begin position="414"/>
        <end position="440"/>
    </location>
</feature>
<keyword evidence="2" id="KW-0326">Glycosidase</keyword>
<dbReference type="STRING" id="1314781.A0A166B6R0"/>
<evidence type="ECO:0000256" key="5">
    <source>
        <dbReference type="SAM" id="SignalP"/>
    </source>
</evidence>
<gene>
    <name evidence="7" type="ORF">EXIGLDRAFT_314207</name>
</gene>
<evidence type="ECO:0000256" key="3">
    <source>
        <dbReference type="SAM" id="MobiDB-lite"/>
    </source>
</evidence>
<evidence type="ECO:0000313" key="8">
    <source>
        <dbReference type="Proteomes" id="UP000077266"/>
    </source>
</evidence>
<dbReference type="GO" id="GO:0004568">
    <property type="term" value="F:chitinase activity"/>
    <property type="evidence" value="ECO:0007669"/>
    <property type="project" value="TreeGrafter"/>
</dbReference>
<feature type="domain" description="GH18" evidence="6">
    <location>
        <begin position="28"/>
        <end position="329"/>
    </location>
</feature>
<dbReference type="Proteomes" id="UP000077266">
    <property type="component" value="Unassembled WGS sequence"/>
</dbReference>
<evidence type="ECO:0000259" key="6">
    <source>
        <dbReference type="PROSITE" id="PS51910"/>
    </source>
</evidence>
<sequence length="440" mass="47451">MAIFRHFALVPLAFLCAAARAFNISRTDNIMAQWGEISFENSLATYCDGTVDLFTLGWLHYSPTALPSFASPTIPGASCTGAVFPNSQLADCPTLSTDITACQSKGVAVLLALDPGSGAVTDWYTSQASARAYADQLWNLFLGGTSNTRPFGDAVLDGILVQAPDAHITTGNIEGFPAFFDQMRLHAPIAYGSKPYILAARMICPVLDENALSAALNTTSLDVVQISVAGHDSLCSVAHYDNKTMWNFDRWDRWATSFSLNKGVKLYLDVPSYSDGYNSYVNATRVAQIANETHMHYPNTFGGVSYWDSAHAVQNDGFNVALRDALRLPEQLPSASPSGSQSITSPPDPTIGIPAETKSTAEKAISPILILSVAIPVTAVAAFILLATFWLRSRKTRRESQIRPYGRRRLKHLGVQGTGQIPAKPSSGEGVSSPPHKTFL</sequence>
<evidence type="ECO:0000256" key="2">
    <source>
        <dbReference type="ARBA" id="ARBA00023295"/>
    </source>
</evidence>
<keyword evidence="4" id="KW-1133">Transmembrane helix</keyword>
<dbReference type="Gene3D" id="3.20.20.80">
    <property type="entry name" value="Glycosidases"/>
    <property type="match status" value="1"/>
</dbReference>
<evidence type="ECO:0000256" key="4">
    <source>
        <dbReference type="SAM" id="Phobius"/>
    </source>
</evidence>
<dbReference type="PANTHER" id="PTHR45708:SF49">
    <property type="entry name" value="ENDOCHITINASE"/>
    <property type="match status" value="1"/>
</dbReference>
<protein>
    <submittedName>
        <fullName evidence="7">Glycoside hydrolase</fullName>
    </submittedName>
</protein>
<reference evidence="7 8" key="1">
    <citation type="journal article" date="2016" name="Mol. Biol. Evol.">
        <title>Comparative Genomics of Early-Diverging Mushroom-Forming Fungi Provides Insights into the Origins of Lignocellulose Decay Capabilities.</title>
        <authorList>
            <person name="Nagy L.G."/>
            <person name="Riley R."/>
            <person name="Tritt A."/>
            <person name="Adam C."/>
            <person name="Daum C."/>
            <person name="Floudas D."/>
            <person name="Sun H."/>
            <person name="Yadav J.S."/>
            <person name="Pangilinan J."/>
            <person name="Larsson K.H."/>
            <person name="Matsuura K."/>
            <person name="Barry K."/>
            <person name="Labutti K."/>
            <person name="Kuo R."/>
            <person name="Ohm R.A."/>
            <person name="Bhattacharya S.S."/>
            <person name="Shirouzu T."/>
            <person name="Yoshinaga Y."/>
            <person name="Martin F.M."/>
            <person name="Grigoriev I.V."/>
            <person name="Hibbett D.S."/>
        </authorList>
    </citation>
    <scope>NUCLEOTIDE SEQUENCE [LARGE SCALE GENOMIC DNA]</scope>
    <source>
        <strain evidence="7 8">HHB12029</strain>
    </source>
</reference>
<feature type="signal peptide" evidence="5">
    <location>
        <begin position="1"/>
        <end position="21"/>
    </location>
</feature>
<keyword evidence="4" id="KW-0812">Transmembrane</keyword>
<evidence type="ECO:0000313" key="7">
    <source>
        <dbReference type="EMBL" id="KZV98359.1"/>
    </source>
</evidence>
<dbReference type="EMBL" id="KV425920">
    <property type="protein sequence ID" value="KZV98359.1"/>
    <property type="molecule type" value="Genomic_DNA"/>
</dbReference>
<dbReference type="SUPFAM" id="SSF51445">
    <property type="entry name" value="(Trans)glycosidases"/>
    <property type="match status" value="1"/>
</dbReference>
<dbReference type="GO" id="GO:0005576">
    <property type="term" value="C:extracellular region"/>
    <property type="evidence" value="ECO:0007669"/>
    <property type="project" value="TreeGrafter"/>
</dbReference>
<dbReference type="InParanoid" id="A0A166B6R0"/>
<accession>A0A166B6R0</accession>
<feature type="transmembrane region" description="Helical" evidence="4">
    <location>
        <begin position="368"/>
        <end position="391"/>
    </location>
</feature>
<dbReference type="InterPro" id="IPR017853">
    <property type="entry name" value="GH"/>
</dbReference>
<organism evidence="7 8">
    <name type="scientific">Exidia glandulosa HHB12029</name>
    <dbReference type="NCBI Taxonomy" id="1314781"/>
    <lineage>
        <taxon>Eukaryota</taxon>
        <taxon>Fungi</taxon>
        <taxon>Dikarya</taxon>
        <taxon>Basidiomycota</taxon>
        <taxon>Agaricomycotina</taxon>
        <taxon>Agaricomycetes</taxon>
        <taxon>Auriculariales</taxon>
        <taxon>Exidiaceae</taxon>
        <taxon>Exidia</taxon>
    </lineage>
</organism>
<keyword evidence="1 7" id="KW-0378">Hydrolase</keyword>
<name>A0A166B6R0_EXIGL</name>
<dbReference type="PROSITE" id="PS51910">
    <property type="entry name" value="GH18_2"/>
    <property type="match status" value="1"/>
</dbReference>
<dbReference type="InterPro" id="IPR050542">
    <property type="entry name" value="Glycosyl_Hydrlase18_Chitinase"/>
</dbReference>
<keyword evidence="5" id="KW-0732">Signal</keyword>
<keyword evidence="4" id="KW-0472">Membrane</keyword>
<dbReference type="AlphaFoldDB" id="A0A166B6R0"/>
<dbReference type="InterPro" id="IPR001223">
    <property type="entry name" value="Glyco_hydro18_cat"/>
</dbReference>
<dbReference type="GO" id="GO:0005975">
    <property type="term" value="P:carbohydrate metabolic process"/>
    <property type="evidence" value="ECO:0007669"/>
    <property type="project" value="InterPro"/>
</dbReference>
<proteinExistence type="predicted"/>
<feature type="chain" id="PRO_5007871084" evidence="5">
    <location>
        <begin position="22"/>
        <end position="440"/>
    </location>
</feature>
<dbReference type="PANTHER" id="PTHR45708">
    <property type="entry name" value="ENDOCHITINASE"/>
    <property type="match status" value="1"/>
</dbReference>
<evidence type="ECO:0000256" key="1">
    <source>
        <dbReference type="ARBA" id="ARBA00022801"/>
    </source>
</evidence>